<gene>
    <name evidence="1" type="ORF">SR858_16665</name>
</gene>
<accession>A0ABZ0XU65</accession>
<name>A0ABZ0XU65_9BURK</name>
<evidence type="ECO:0000313" key="2">
    <source>
        <dbReference type="Proteomes" id="UP001326110"/>
    </source>
</evidence>
<keyword evidence="2" id="KW-1185">Reference proteome</keyword>
<proteinExistence type="predicted"/>
<dbReference type="EMBL" id="CP140152">
    <property type="protein sequence ID" value="WQH02705.1"/>
    <property type="molecule type" value="Genomic_DNA"/>
</dbReference>
<reference evidence="1 2" key="1">
    <citation type="submission" date="2023-11" db="EMBL/GenBank/DDBJ databases">
        <title>MicrobeMod: A computational toolkit for identifying prokaryotic methylation and restriction-modification with nanopore sequencing.</title>
        <authorList>
            <person name="Crits-Christoph A."/>
            <person name="Kang S.C."/>
            <person name="Lee H."/>
            <person name="Ostrov N."/>
        </authorList>
    </citation>
    <scope>NUCLEOTIDE SEQUENCE [LARGE SCALE GENOMIC DNA]</scope>
    <source>
        <strain evidence="1 2">ATCC 25935</strain>
    </source>
</reference>
<dbReference type="Proteomes" id="UP001326110">
    <property type="component" value="Chromosome"/>
</dbReference>
<sequence>MPDVLAKSYAPAATPRTAPATPPQFQVETFVRGQPGRLELEAFIAHAFFDSYGAEISHFCDVLLGCRDEQGRWMAALGYTLAAAGPMFLEQYLDHPLEAALGARMADPVARAEIVEVGNLAAVHPGAARALIVSTTRLLHQLGLRWVAFTATVSLLNSFTRLRLQPQVLAVADPARLADTGRRWGNYYETQPKVMYGDIRYGYGQLA</sequence>
<protein>
    <submittedName>
        <fullName evidence="1">Thermostable hemolysin</fullName>
    </submittedName>
</protein>
<organism evidence="1 2">
    <name type="scientific">Duganella zoogloeoides</name>
    <dbReference type="NCBI Taxonomy" id="75659"/>
    <lineage>
        <taxon>Bacteria</taxon>
        <taxon>Pseudomonadati</taxon>
        <taxon>Pseudomonadota</taxon>
        <taxon>Betaproteobacteria</taxon>
        <taxon>Burkholderiales</taxon>
        <taxon>Oxalobacteraceae</taxon>
        <taxon>Telluria group</taxon>
        <taxon>Duganella</taxon>
    </lineage>
</organism>
<dbReference type="Pfam" id="PF12261">
    <property type="entry name" value="T_hemolysin"/>
    <property type="match status" value="1"/>
</dbReference>
<dbReference type="RefSeq" id="WP_019920134.1">
    <property type="nucleotide sequence ID" value="NZ_CP140152.1"/>
</dbReference>
<evidence type="ECO:0000313" key="1">
    <source>
        <dbReference type="EMBL" id="WQH02705.1"/>
    </source>
</evidence>
<dbReference type="GeneID" id="43162030"/>
<dbReference type="InterPro" id="IPR022050">
    <property type="entry name" value="T_hemolysin"/>
</dbReference>